<protein>
    <recommendedName>
        <fullName evidence="3">PcfJ-like protein</fullName>
    </recommendedName>
</protein>
<dbReference type="OrthoDB" id="700137at2"/>
<keyword evidence="2" id="KW-1185">Reference proteome</keyword>
<dbReference type="RefSeq" id="WP_141411798.1">
    <property type="nucleotide sequence ID" value="NZ_AP019735.1"/>
</dbReference>
<gene>
    <name evidence="1" type="ORF">A5CBH24_00540</name>
</gene>
<dbReference type="AlphaFoldDB" id="A0A4Y1WNQ0"/>
<organism evidence="1 2">
    <name type="scientific">Alistipes communis</name>
    <dbReference type="NCBI Taxonomy" id="2585118"/>
    <lineage>
        <taxon>Bacteria</taxon>
        <taxon>Pseudomonadati</taxon>
        <taxon>Bacteroidota</taxon>
        <taxon>Bacteroidia</taxon>
        <taxon>Bacteroidales</taxon>
        <taxon>Rikenellaceae</taxon>
        <taxon>Alistipes</taxon>
    </lineage>
</organism>
<name>A0A4Y1WNQ0_9BACT</name>
<evidence type="ECO:0000313" key="2">
    <source>
        <dbReference type="Proteomes" id="UP000318946"/>
    </source>
</evidence>
<accession>A0A4Y1WNQ0</accession>
<evidence type="ECO:0000313" key="1">
    <source>
        <dbReference type="EMBL" id="BBL02741.1"/>
    </source>
</evidence>
<reference evidence="2" key="1">
    <citation type="submission" date="2019-06" db="EMBL/GenBank/DDBJ databases">
        <title>Alistipes onderdonkii subsp. vulgaris subsp. nov., Alistipes dispar sp. nov. and Alistipes communis sp. nov., isolated from human faeces, and creation of Alistipes onderdonkii subsp. onderdonkii subsp. nov.</title>
        <authorList>
            <person name="Sakamoto M."/>
            <person name="Ikeyama N."/>
            <person name="Ogata Y."/>
            <person name="Suda W."/>
            <person name="Iino T."/>
            <person name="Hattori M."/>
            <person name="Ohkuma M."/>
        </authorList>
    </citation>
    <scope>NUCLEOTIDE SEQUENCE [LARGE SCALE GENOMIC DNA]</scope>
    <source>
        <strain evidence="2">5CBH24</strain>
    </source>
</reference>
<dbReference type="Pfam" id="PF14284">
    <property type="entry name" value="PcfJ"/>
    <property type="match status" value="1"/>
</dbReference>
<dbReference type="KEGG" id="acou:A5CBH24_00540"/>
<evidence type="ECO:0008006" key="3">
    <source>
        <dbReference type="Google" id="ProtNLM"/>
    </source>
</evidence>
<dbReference type="EMBL" id="AP019735">
    <property type="protein sequence ID" value="BBL02741.1"/>
    <property type="molecule type" value="Genomic_DNA"/>
</dbReference>
<proteinExistence type="predicted"/>
<sequence length="424" mass="49231">MKPRNKFQQKAVEASKKLPPLTPAQERWAYTKVIESVGQRTRKGVVTCLDCGKVFHNDTKQQYCTCPACGTRLRIENTRRQKFQQREYVTYITACDGMQVVRVFMVNYYAKVGRPLNRFCHEVMQRWIAPDGKYCTLARSRVWGTIYYDLWIYSSDLELHGESWVYDKIYTDDIYPRMKLIPELKRTGYKGGLYGQNPTTLFRVLLSDNRAESLLKMGQDCLLQLYLNDSGRRFDKYWPSIRIAVRNGYKITDATTWCDYIDALRTLGKDLHSPKYVCPADLEREHDRCIAKIARREAEREIAENLSAHFQKECAYHRAKAKFFGLAFSDGQIVVRVLESVKEIIMEGKAMHHCVGTNEYYKKADSLIFSATIDGKRIETVEVSLSQLKVIQSRGVCNKQTEYHDKIVQLVNDNMLLIQKRIAA</sequence>
<dbReference type="InterPro" id="IPR025586">
    <property type="entry name" value="PcfJ"/>
</dbReference>
<dbReference type="GeneID" id="78340776"/>
<dbReference type="Proteomes" id="UP000318946">
    <property type="component" value="Chromosome"/>
</dbReference>